<dbReference type="EC" id="3.4.11.2" evidence="4"/>
<comment type="catalytic activity">
    <reaction evidence="1">
        <text>Release of an N-terminal amino acid, Xaa-|-Yaa- from a peptide, amide or arylamide. Xaa is preferably Ala, but may be most amino acids including Pro (slow action). When a terminal hydrophobic residue is followed by a prolyl residue, the two may be released as an intact Xaa-Pro dipeptide.</text>
        <dbReference type="EC" id="3.4.11.2"/>
    </reaction>
</comment>
<feature type="domain" description="ERAP1-like C-terminal" evidence="15">
    <location>
        <begin position="543"/>
        <end position="861"/>
    </location>
</feature>
<dbReference type="NCBIfam" id="TIGR02412">
    <property type="entry name" value="pepN_strep_liv"/>
    <property type="match status" value="1"/>
</dbReference>
<organism evidence="17 18">
    <name type="scientific">Brevibacterium yomogidense</name>
    <dbReference type="NCBI Taxonomy" id="946573"/>
    <lineage>
        <taxon>Bacteria</taxon>
        <taxon>Bacillati</taxon>
        <taxon>Actinomycetota</taxon>
        <taxon>Actinomycetes</taxon>
        <taxon>Micrococcales</taxon>
        <taxon>Brevibacteriaceae</taxon>
        <taxon>Brevibacterium</taxon>
    </lineage>
</organism>
<dbReference type="Pfam" id="PF01433">
    <property type="entry name" value="Peptidase_M1"/>
    <property type="match status" value="1"/>
</dbReference>
<evidence type="ECO:0000256" key="4">
    <source>
        <dbReference type="ARBA" id="ARBA00012564"/>
    </source>
</evidence>
<evidence type="ECO:0000313" key="18">
    <source>
        <dbReference type="Proteomes" id="UP000196581"/>
    </source>
</evidence>
<keyword evidence="11" id="KW-0482">Metalloprotease</keyword>
<evidence type="ECO:0000256" key="8">
    <source>
        <dbReference type="ARBA" id="ARBA00022723"/>
    </source>
</evidence>
<dbReference type="Gene3D" id="2.60.40.1730">
    <property type="entry name" value="tricorn interacting facor f3 domain"/>
    <property type="match status" value="1"/>
</dbReference>
<gene>
    <name evidence="17" type="ORF">FM105_05560</name>
</gene>
<dbReference type="GO" id="GO:0005737">
    <property type="term" value="C:cytoplasm"/>
    <property type="evidence" value="ECO:0007669"/>
    <property type="project" value="TreeGrafter"/>
</dbReference>
<keyword evidence="8" id="KW-0479">Metal-binding</keyword>
<evidence type="ECO:0000256" key="1">
    <source>
        <dbReference type="ARBA" id="ARBA00000098"/>
    </source>
</evidence>
<dbReference type="PRINTS" id="PR00756">
    <property type="entry name" value="ALADIPTASE"/>
</dbReference>
<dbReference type="PANTHER" id="PTHR11533:SF174">
    <property type="entry name" value="PUROMYCIN-SENSITIVE AMINOPEPTIDASE-RELATED"/>
    <property type="match status" value="1"/>
</dbReference>
<keyword evidence="7" id="KW-0645">Protease</keyword>
<protein>
    <recommendedName>
        <fullName evidence="5">Aminopeptidase N</fullName>
        <ecNumber evidence="4">3.4.11.2</ecNumber>
    </recommendedName>
    <alternativeName>
        <fullName evidence="12">Alanine aminopeptidase</fullName>
    </alternativeName>
    <alternativeName>
        <fullName evidence="13">Lysyl aminopeptidase</fullName>
    </alternativeName>
</protein>
<evidence type="ECO:0000256" key="13">
    <source>
        <dbReference type="ARBA" id="ARBA00031533"/>
    </source>
</evidence>
<dbReference type="Pfam" id="PF17900">
    <property type="entry name" value="Peptidase_M1_N"/>
    <property type="match status" value="1"/>
</dbReference>
<dbReference type="GO" id="GO:0016285">
    <property type="term" value="F:alanyl aminopeptidase activity"/>
    <property type="evidence" value="ECO:0007669"/>
    <property type="project" value="UniProtKB-EC"/>
</dbReference>
<dbReference type="SUPFAM" id="SSF63737">
    <property type="entry name" value="Leukotriene A4 hydrolase N-terminal domain"/>
    <property type="match status" value="1"/>
</dbReference>
<dbReference type="GO" id="GO:0006508">
    <property type="term" value="P:proteolysis"/>
    <property type="evidence" value="ECO:0007669"/>
    <property type="project" value="UniProtKB-KW"/>
</dbReference>
<evidence type="ECO:0000256" key="5">
    <source>
        <dbReference type="ARBA" id="ARBA00015611"/>
    </source>
</evidence>
<evidence type="ECO:0000256" key="6">
    <source>
        <dbReference type="ARBA" id="ARBA00022438"/>
    </source>
</evidence>
<evidence type="ECO:0000256" key="12">
    <source>
        <dbReference type="ARBA" id="ARBA00029811"/>
    </source>
</evidence>
<proteinExistence type="inferred from homology"/>
<evidence type="ECO:0000259" key="16">
    <source>
        <dbReference type="Pfam" id="PF17900"/>
    </source>
</evidence>
<comment type="cofactor">
    <cofactor evidence="2">
        <name>Zn(2+)</name>
        <dbReference type="ChEBI" id="CHEBI:29105"/>
    </cofactor>
</comment>
<keyword evidence="10" id="KW-0862">Zinc</keyword>
<dbReference type="Pfam" id="PF11838">
    <property type="entry name" value="ERAP1_C"/>
    <property type="match status" value="1"/>
</dbReference>
<dbReference type="GO" id="GO:0042277">
    <property type="term" value="F:peptide binding"/>
    <property type="evidence" value="ECO:0007669"/>
    <property type="project" value="TreeGrafter"/>
</dbReference>
<dbReference type="InterPro" id="IPR012778">
    <property type="entry name" value="Pept_M1_aminopeptidase"/>
</dbReference>
<dbReference type="GO" id="GO:0008270">
    <property type="term" value="F:zinc ion binding"/>
    <property type="evidence" value="ECO:0007669"/>
    <property type="project" value="InterPro"/>
</dbReference>
<evidence type="ECO:0000256" key="7">
    <source>
        <dbReference type="ARBA" id="ARBA00022670"/>
    </source>
</evidence>
<dbReference type="EMBL" id="FWFF01000008">
    <property type="protein sequence ID" value="SLM96251.1"/>
    <property type="molecule type" value="Genomic_DNA"/>
</dbReference>
<dbReference type="SUPFAM" id="SSF55486">
    <property type="entry name" value="Metalloproteases ('zincins'), catalytic domain"/>
    <property type="match status" value="1"/>
</dbReference>
<evidence type="ECO:0000259" key="14">
    <source>
        <dbReference type="Pfam" id="PF01433"/>
    </source>
</evidence>
<feature type="domain" description="Peptidase M1 membrane alanine aminopeptidase" evidence="14">
    <location>
        <begin position="243"/>
        <end position="452"/>
    </location>
</feature>
<keyword evidence="9 17" id="KW-0378">Hydrolase</keyword>
<dbReference type="GO" id="GO:0070006">
    <property type="term" value="F:metalloaminopeptidase activity"/>
    <property type="evidence" value="ECO:0007669"/>
    <property type="project" value="TreeGrafter"/>
</dbReference>
<dbReference type="Proteomes" id="UP000196581">
    <property type="component" value="Unassembled WGS sequence"/>
</dbReference>
<accession>A0A1X6XAH8</accession>
<name>A0A1X6XAH8_9MICO</name>
<dbReference type="InterPro" id="IPR042097">
    <property type="entry name" value="Aminopeptidase_N-like_N_sf"/>
</dbReference>
<reference evidence="18" key="1">
    <citation type="submission" date="2017-02" db="EMBL/GenBank/DDBJ databases">
        <authorList>
            <person name="Dridi B."/>
        </authorList>
    </citation>
    <scope>NUCLEOTIDE SEQUENCE [LARGE SCALE GENOMIC DNA]</scope>
    <source>
        <strain evidence="18">B Co 03.10</strain>
    </source>
</reference>
<dbReference type="RefSeq" id="WP_087005988.1">
    <property type="nucleotide sequence ID" value="NZ_FWFF01000008.1"/>
</dbReference>
<evidence type="ECO:0000256" key="2">
    <source>
        <dbReference type="ARBA" id="ARBA00001947"/>
    </source>
</evidence>
<evidence type="ECO:0000256" key="3">
    <source>
        <dbReference type="ARBA" id="ARBA00010136"/>
    </source>
</evidence>
<dbReference type="InterPro" id="IPR001930">
    <property type="entry name" value="Peptidase_M1"/>
</dbReference>
<dbReference type="CDD" id="cd09602">
    <property type="entry name" value="M1_APN"/>
    <property type="match status" value="1"/>
</dbReference>
<dbReference type="GO" id="GO:0016020">
    <property type="term" value="C:membrane"/>
    <property type="evidence" value="ECO:0007669"/>
    <property type="project" value="TreeGrafter"/>
</dbReference>
<evidence type="ECO:0000256" key="10">
    <source>
        <dbReference type="ARBA" id="ARBA00022833"/>
    </source>
</evidence>
<comment type="similarity">
    <text evidence="3">Belongs to the peptidase M1 family.</text>
</comment>
<dbReference type="InterPro" id="IPR045357">
    <property type="entry name" value="Aminopeptidase_N-like_N"/>
</dbReference>
<dbReference type="InterPro" id="IPR014782">
    <property type="entry name" value="Peptidase_M1_dom"/>
</dbReference>
<dbReference type="AlphaFoldDB" id="A0A1X6XAH8"/>
<feature type="domain" description="Aminopeptidase N-like N-terminal" evidence="16">
    <location>
        <begin position="106"/>
        <end position="199"/>
    </location>
</feature>
<dbReference type="PANTHER" id="PTHR11533">
    <property type="entry name" value="PROTEASE M1 ZINC METALLOPROTEASE"/>
    <property type="match status" value="1"/>
</dbReference>
<evidence type="ECO:0000313" key="17">
    <source>
        <dbReference type="EMBL" id="SLM96251.1"/>
    </source>
</evidence>
<evidence type="ECO:0000256" key="9">
    <source>
        <dbReference type="ARBA" id="ARBA00022801"/>
    </source>
</evidence>
<dbReference type="InterPro" id="IPR050344">
    <property type="entry name" value="Peptidase_M1_aminopeptidases"/>
</dbReference>
<keyword evidence="18" id="KW-1185">Reference proteome</keyword>
<dbReference type="Gene3D" id="1.10.390.10">
    <property type="entry name" value="Neutral Protease Domain 2"/>
    <property type="match status" value="1"/>
</dbReference>
<dbReference type="FunFam" id="1.10.390.10:FF:000004">
    <property type="entry name" value="Aminopeptidase N"/>
    <property type="match status" value="1"/>
</dbReference>
<evidence type="ECO:0000256" key="11">
    <source>
        <dbReference type="ARBA" id="ARBA00023049"/>
    </source>
</evidence>
<evidence type="ECO:0000259" key="15">
    <source>
        <dbReference type="Pfam" id="PF11838"/>
    </source>
</evidence>
<dbReference type="GO" id="GO:0043171">
    <property type="term" value="P:peptide catabolic process"/>
    <property type="evidence" value="ECO:0007669"/>
    <property type="project" value="TreeGrafter"/>
</dbReference>
<dbReference type="InterPro" id="IPR024571">
    <property type="entry name" value="ERAP1-like_C_dom"/>
</dbReference>
<sequence length="874" mass="95666">MPQHNLTRAEAQDRAGALDVHSYDVTLVLDGTGSGFRSVTTVAFSSVSGSGTFIDAISERIDRLILNGEELEPERFVEDGRIALPHLAEKNVLTVDGRFSYMNTGEGMHRFVDPVDGETYLYTQFEVPDARRVFAVFEQPDLKASFTFTVLAPSHWTVVSNSPTPQPDAAAQAAAGLGIDGTGLSVWQFAPTPRISSYITAIIAGPYSSVHSSLTSADGSEVPLGVFCRASLADHLDADDLFELTRAGFAFFERLFGVPYPFEKYDQLFVPEFNAGAMENAGAVTFLENYVFRSRPTRAMVERRAVTILHELAHMWFGNLVTMRWWNDLWLNESFAEYMSTLAAAEATEFTDAWTTFATLEKSWAYRQDQLPSTHPIVAEISDLEDVEVNFDGITYAKGAAVLGALVAYVGREEFFTGVQEYFSAHAWSNSVLDDLLRPLEKASGRDLRAWSRLWLEESGVNVIRALPSRDDAGALTALTLTQEPHIIPGQPVPSLRPHRLGVGFYRLDEDGRFARLATVHTDLDGDSVDVELPDGASAAEVVVANDGDLTYAKVRLDEESLALASEHLNGFDDSLTQLIVLSSVWDAVRDGELPAAHYVELLHRHLPAITHSSGLLVQLRQLATALDAYVPHARRSDLRARMADRLWELTGGADGIPAGSDQQLQLFQAFCRQASTDAHMDALESVLVDAGTVPGLVVDTDLAWTIVTALAAGGRWTDVRIAQHLRTDDTAAGQRAAATARASRPSSSAKTQAFLGLVDDRSLPNAMIGAIAQGYARGLEHDDGTLVAANAPLTDFSREYFDRVTGWWESRTLEIAQTLTLSLFPPASERTAKATEAWIESHPKAPKGLLRLMRENLDTTLRALRAQAVGLED</sequence>
<dbReference type="InterPro" id="IPR027268">
    <property type="entry name" value="Peptidase_M4/M1_CTD_sf"/>
</dbReference>
<dbReference type="GO" id="GO:0005615">
    <property type="term" value="C:extracellular space"/>
    <property type="evidence" value="ECO:0007669"/>
    <property type="project" value="TreeGrafter"/>
</dbReference>
<dbReference type="FunFam" id="2.60.40.1730:FF:000010">
    <property type="entry name" value="Putative aminopeptidase N"/>
    <property type="match status" value="1"/>
</dbReference>
<keyword evidence="6 17" id="KW-0031">Aminopeptidase</keyword>